<evidence type="ECO:0000313" key="1">
    <source>
        <dbReference type="EMBL" id="MBD2560514.1"/>
    </source>
</evidence>
<organism evidence="1 2">
    <name type="scientific">Nostoc linckia FACHB-391</name>
    <dbReference type="NCBI Taxonomy" id="2692906"/>
    <lineage>
        <taxon>Bacteria</taxon>
        <taxon>Bacillati</taxon>
        <taxon>Cyanobacteriota</taxon>
        <taxon>Cyanophyceae</taxon>
        <taxon>Nostocales</taxon>
        <taxon>Nostocaceae</taxon>
        <taxon>Nostoc</taxon>
    </lineage>
</organism>
<dbReference type="Proteomes" id="UP000604661">
    <property type="component" value="Unassembled WGS sequence"/>
</dbReference>
<dbReference type="PANTHER" id="PTHR16155:SF19">
    <property type="entry name" value="DED DOMAIN-CONTAINING PROTEIN"/>
    <property type="match status" value="1"/>
</dbReference>
<gene>
    <name evidence="1" type="ORF">H6G95_07760</name>
</gene>
<evidence type="ECO:0000313" key="2">
    <source>
        <dbReference type="Proteomes" id="UP000604661"/>
    </source>
</evidence>
<dbReference type="PANTHER" id="PTHR16155">
    <property type="entry name" value="DED DOMAIN-CONTAINING PROTEIN"/>
    <property type="match status" value="1"/>
</dbReference>
<proteinExistence type="predicted"/>
<keyword evidence="2" id="KW-1185">Reference proteome</keyword>
<dbReference type="EMBL" id="JACJTE010000006">
    <property type="protein sequence ID" value="MBD2560514.1"/>
    <property type="molecule type" value="Genomic_DNA"/>
</dbReference>
<evidence type="ECO:0008006" key="3">
    <source>
        <dbReference type="Google" id="ProtNLM"/>
    </source>
</evidence>
<reference evidence="1 2" key="1">
    <citation type="journal article" date="2020" name="ISME J.">
        <title>Comparative genomics reveals insights into cyanobacterial evolution and habitat adaptation.</title>
        <authorList>
            <person name="Chen M.Y."/>
            <person name="Teng W.K."/>
            <person name="Zhao L."/>
            <person name="Hu C.X."/>
            <person name="Zhou Y.K."/>
            <person name="Han B.P."/>
            <person name="Song L.R."/>
            <person name="Shu W.S."/>
        </authorList>
    </citation>
    <scope>NUCLEOTIDE SEQUENCE [LARGE SCALE GENOMIC DNA]</scope>
    <source>
        <strain evidence="1 2">FACHB-391</strain>
    </source>
</reference>
<dbReference type="SUPFAM" id="SSF48439">
    <property type="entry name" value="Protein prenylyltransferase"/>
    <property type="match status" value="1"/>
</dbReference>
<dbReference type="InterPro" id="IPR011990">
    <property type="entry name" value="TPR-like_helical_dom_sf"/>
</dbReference>
<protein>
    <recommendedName>
        <fullName evidence="3">Tetratricopeptide repeat protein</fullName>
    </recommendedName>
</protein>
<dbReference type="Gene3D" id="1.25.40.10">
    <property type="entry name" value="Tetratricopeptide repeat domain"/>
    <property type="match status" value="1"/>
</dbReference>
<sequence length="459" mass="53324">MINQNAYKNEFNNKKFSDLIENIPSAEGRLEVLKCLVENFPDEAHFWGHLARFYSIALKQYKEALEAVEKAINLSPSDHVLYHMKGMCLRSKLYELMDECNNKNSCHPEKIEEIEKLVIDAGKQFSQTREIDQNNEPGYISHIQMLIRVIEFGYSVSNKANIEEFIASDSSGWYLELLDLAEDLLENVRRLGEGEKSDKFVIQCQGNLANLYGDYNQVIQRWNSLLDDRNIYHPPIRRQLVRAYIARRSNSWNELKPKEIDRVIQLLEQNLLQEPESDKNIRLWFQATRRYSRANIDTAIEKLTYWRGNTGALDATYYLYILYVIKALNGSTLAVKSAQELIRKSLEKSENLRNRNFSFEWYGNEHENGIKKLIAHKELGDKDKNTEFYRDVSKLSLVSGRITSFKGRKAGTIQLACGLEAFFVPSREGYTQDKDNNKRVKFYLGFSYTGLRASKLQDA</sequence>
<name>A0ABR8EUE2_NOSLI</name>
<comment type="caution">
    <text evidence="1">The sequence shown here is derived from an EMBL/GenBank/DDBJ whole genome shotgun (WGS) entry which is preliminary data.</text>
</comment>
<accession>A0ABR8EUE2</accession>
<dbReference type="RefSeq" id="WP_190900714.1">
    <property type="nucleotide sequence ID" value="NZ_JACJTE010000006.1"/>
</dbReference>